<evidence type="ECO:0000259" key="3">
    <source>
        <dbReference type="SMART" id="SM00198"/>
    </source>
</evidence>
<name>A0AAN8PRV9_9PEZI</name>
<comment type="caution">
    <text evidence="4">The sequence shown here is derived from an EMBL/GenBank/DDBJ whole genome shotgun (WGS) entry which is preliminary data.</text>
</comment>
<dbReference type="SMART" id="SM00198">
    <property type="entry name" value="SCP"/>
    <property type="match status" value="1"/>
</dbReference>
<dbReference type="InterPro" id="IPR035940">
    <property type="entry name" value="CAP_sf"/>
</dbReference>
<dbReference type="EMBL" id="JAVHJM010000001">
    <property type="protein sequence ID" value="KAK6521157.1"/>
    <property type="molecule type" value="Genomic_DNA"/>
</dbReference>
<protein>
    <recommendedName>
        <fullName evidence="3">SCP domain-containing protein</fullName>
    </recommendedName>
</protein>
<dbReference type="Proteomes" id="UP001307849">
    <property type="component" value="Unassembled WGS sequence"/>
</dbReference>
<feature type="compositionally biased region" description="Basic and acidic residues" evidence="1">
    <location>
        <begin position="89"/>
        <end position="107"/>
    </location>
</feature>
<sequence>MRSVVLSIAVLAASALAYPVKECTRKVNKHTAVQYVDLTVTQTVYVTETAPKTKHAAPKPQVTTVVYVPPPVETPAYQPPVYNAPAPEPKPEPKPAPKPEPKPEPKPAPKPAPAPVAPAPVGDDQKCLETHNKFRASHGAKPLTWSTELANWARDHTGDCVMHHSGAPYGENLAFGYTSVEDAITAWYNEKDQYNSAAPGFQMSTGHFTQLIWKATSEIGCYNRQCGGSQYLMCEYRTPGNVVGDNGKYFTENVQM</sequence>
<proteinExistence type="predicted"/>
<reference evidence="4 5" key="1">
    <citation type="submission" date="2019-10" db="EMBL/GenBank/DDBJ databases">
        <authorList>
            <person name="Palmer J.M."/>
        </authorList>
    </citation>
    <scope>NUCLEOTIDE SEQUENCE [LARGE SCALE GENOMIC DNA]</scope>
    <source>
        <strain evidence="4 5">TWF506</strain>
    </source>
</reference>
<gene>
    <name evidence="4" type="ORF">TWF506_001387</name>
</gene>
<organism evidence="4 5">
    <name type="scientific">Arthrobotrys conoides</name>
    <dbReference type="NCBI Taxonomy" id="74498"/>
    <lineage>
        <taxon>Eukaryota</taxon>
        <taxon>Fungi</taxon>
        <taxon>Dikarya</taxon>
        <taxon>Ascomycota</taxon>
        <taxon>Pezizomycotina</taxon>
        <taxon>Orbiliomycetes</taxon>
        <taxon>Orbiliales</taxon>
        <taxon>Orbiliaceae</taxon>
        <taxon>Arthrobotrys</taxon>
    </lineage>
</organism>
<dbReference type="SUPFAM" id="SSF55797">
    <property type="entry name" value="PR-1-like"/>
    <property type="match status" value="1"/>
</dbReference>
<dbReference type="Gene3D" id="3.40.33.10">
    <property type="entry name" value="CAP"/>
    <property type="match status" value="1"/>
</dbReference>
<dbReference type="Pfam" id="PF00188">
    <property type="entry name" value="CAP"/>
    <property type="match status" value="1"/>
</dbReference>
<feature type="compositionally biased region" description="Pro residues" evidence="1">
    <location>
        <begin position="108"/>
        <end position="118"/>
    </location>
</feature>
<dbReference type="InterPro" id="IPR014044">
    <property type="entry name" value="CAP_dom"/>
</dbReference>
<dbReference type="InterPro" id="IPR001283">
    <property type="entry name" value="CRISP-related"/>
</dbReference>
<feature type="chain" id="PRO_5042924545" description="SCP domain-containing protein" evidence="2">
    <location>
        <begin position="18"/>
        <end position="256"/>
    </location>
</feature>
<dbReference type="PRINTS" id="PR00837">
    <property type="entry name" value="V5TPXLIKE"/>
</dbReference>
<feature type="region of interest" description="Disordered" evidence="1">
    <location>
        <begin position="78"/>
        <end position="125"/>
    </location>
</feature>
<dbReference type="GO" id="GO:0005576">
    <property type="term" value="C:extracellular region"/>
    <property type="evidence" value="ECO:0007669"/>
    <property type="project" value="InterPro"/>
</dbReference>
<evidence type="ECO:0000313" key="5">
    <source>
        <dbReference type="Proteomes" id="UP001307849"/>
    </source>
</evidence>
<dbReference type="InterPro" id="IPR018244">
    <property type="entry name" value="Allrgn_V5/Tpx1_CS"/>
</dbReference>
<evidence type="ECO:0000256" key="1">
    <source>
        <dbReference type="SAM" id="MobiDB-lite"/>
    </source>
</evidence>
<evidence type="ECO:0000256" key="2">
    <source>
        <dbReference type="SAM" id="SignalP"/>
    </source>
</evidence>
<feature type="domain" description="SCP" evidence="3">
    <location>
        <begin position="122"/>
        <end position="244"/>
    </location>
</feature>
<dbReference type="PANTHER" id="PTHR10334">
    <property type="entry name" value="CYSTEINE-RICH SECRETORY PROTEIN-RELATED"/>
    <property type="match status" value="1"/>
</dbReference>
<keyword evidence="5" id="KW-1185">Reference proteome</keyword>
<evidence type="ECO:0000313" key="4">
    <source>
        <dbReference type="EMBL" id="KAK6521157.1"/>
    </source>
</evidence>
<dbReference type="PROSITE" id="PS01009">
    <property type="entry name" value="CRISP_1"/>
    <property type="match status" value="1"/>
</dbReference>
<dbReference type="AlphaFoldDB" id="A0AAN8PRV9"/>
<accession>A0AAN8PRV9</accession>
<feature type="signal peptide" evidence="2">
    <location>
        <begin position="1"/>
        <end position="17"/>
    </location>
</feature>
<keyword evidence="2" id="KW-0732">Signal</keyword>